<dbReference type="Proteomes" id="UP000753961">
    <property type="component" value="Unassembled WGS sequence"/>
</dbReference>
<organism evidence="14 15">
    <name type="scientific">Membranihabitans marinus</name>
    <dbReference type="NCBI Taxonomy" id="1227546"/>
    <lineage>
        <taxon>Bacteria</taxon>
        <taxon>Pseudomonadati</taxon>
        <taxon>Bacteroidota</taxon>
        <taxon>Saprospiria</taxon>
        <taxon>Saprospirales</taxon>
        <taxon>Saprospiraceae</taxon>
        <taxon>Membranihabitans</taxon>
    </lineage>
</organism>
<evidence type="ECO:0000256" key="8">
    <source>
        <dbReference type="ARBA" id="ARBA00022989"/>
    </source>
</evidence>
<feature type="domain" description="Ion transport" evidence="13">
    <location>
        <begin position="24"/>
        <end position="242"/>
    </location>
</feature>
<proteinExistence type="predicted"/>
<dbReference type="InterPro" id="IPR028325">
    <property type="entry name" value="VG_K_chnl"/>
</dbReference>
<evidence type="ECO:0000256" key="4">
    <source>
        <dbReference type="ARBA" id="ARBA00022692"/>
    </source>
</evidence>
<keyword evidence="9" id="KW-0406">Ion transport</keyword>
<keyword evidence="2" id="KW-0813">Transport</keyword>
<evidence type="ECO:0000256" key="12">
    <source>
        <dbReference type="SAM" id="Phobius"/>
    </source>
</evidence>
<evidence type="ECO:0000256" key="11">
    <source>
        <dbReference type="ARBA" id="ARBA00023303"/>
    </source>
</evidence>
<keyword evidence="6" id="KW-0851">Voltage-gated channel</keyword>
<keyword evidence="8 12" id="KW-1133">Transmembrane helix</keyword>
<comment type="subcellular location">
    <subcellularLocation>
        <location evidence="1">Membrane</location>
        <topology evidence="1">Multi-pass membrane protein</topology>
    </subcellularLocation>
</comment>
<comment type="caution">
    <text evidence="14">The sequence shown here is derived from an EMBL/GenBank/DDBJ whole genome shotgun (WGS) entry which is preliminary data.</text>
</comment>
<keyword evidence="5" id="KW-0631">Potassium channel</keyword>
<accession>A0A953L8H4</accession>
<evidence type="ECO:0000256" key="3">
    <source>
        <dbReference type="ARBA" id="ARBA00022538"/>
    </source>
</evidence>
<evidence type="ECO:0000256" key="9">
    <source>
        <dbReference type="ARBA" id="ARBA00023065"/>
    </source>
</evidence>
<name>A0A953L8H4_9BACT</name>
<dbReference type="InterPro" id="IPR005821">
    <property type="entry name" value="Ion_trans_dom"/>
</dbReference>
<dbReference type="EMBL" id="JAHVHU010000006">
    <property type="protein sequence ID" value="MBY5957690.1"/>
    <property type="molecule type" value="Genomic_DNA"/>
</dbReference>
<evidence type="ECO:0000313" key="15">
    <source>
        <dbReference type="Proteomes" id="UP000753961"/>
    </source>
</evidence>
<gene>
    <name evidence="14" type="ORF">KUV50_06090</name>
</gene>
<dbReference type="InterPro" id="IPR027359">
    <property type="entry name" value="Volt_channel_dom_sf"/>
</dbReference>
<dbReference type="GO" id="GO:0005249">
    <property type="term" value="F:voltage-gated potassium channel activity"/>
    <property type="evidence" value="ECO:0007669"/>
    <property type="project" value="InterPro"/>
</dbReference>
<dbReference type="Pfam" id="PF00520">
    <property type="entry name" value="Ion_trans"/>
    <property type="match status" value="1"/>
</dbReference>
<keyword evidence="3" id="KW-0633">Potassium transport</keyword>
<evidence type="ECO:0000259" key="13">
    <source>
        <dbReference type="Pfam" id="PF00520"/>
    </source>
</evidence>
<dbReference type="PANTHER" id="PTHR11537">
    <property type="entry name" value="VOLTAGE-GATED POTASSIUM CHANNEL"/>
    <property type="match status" value="1"/>
</dbReference>
<protein>
    <submittedName>
        <fullName evidence="14">Ion transporter</fullName>
    </submittedName>
</protein>
<dbReference type="RefSeq" id="WP_222579214.1">
    <property type="nucleotide sequence ID" value="NZ_JAHVHU010000006.1"/>
</dbReference>
<keyword evidence="7" id="KW-0630">Potassium</keyword>
<reference evidence="14" key="1">
    <citation type="submission" date="2021-06" db="EMBL/GenBank/DDBJ databases">
        <title>44 bacteria genomes isolated from Dapeng, Shenzhen.</title>
        <authorList>
            <person name="Zheng W."/>
            <person name="Yu S."/>
            <person name="Huang Y."/>
        </authorList>
    </citation>
    <scope>NUCLEOTIDE SEQUENCE</scope>
    <source>
        <strain evidence="14">DP5N28-2</strain>
    </source>
</reference>
<evidence type="ECO:0000256" key="1">
    <source>
        <dbReference type="ARBA" id="ARBA00004141"/>
    </source>
</evidence>
<dbReference type="AlphaFoldDB" id="A0A953L8H4"/>
<feature type="transmembrane region" description="Helical" evidence="12">
    <location>
        <begin position="92"/>
        <end position="114"/>
    </location>
</feature>
<evidence type="ECO:0000256" key="10">
    <source>
        <dbReference type="ARBA" id="ARBA00023136"/>
    </source>
</evidence>
<feature type="transmembrane region" description="Helical" evidence="12">
    <location>
        <begin position="218"/>
        <end position="238"/>
    </location>
</feature>
<evidence type="ECO:0000256" key="6">
    <source>
        <dbReference type="ARBA" id="ARBA00022882"/>
    </source>
</evidence>
<evidence type="ECO:0000313" key="14">
    <source>
        <dbReference type="EMBL" id="MBY5957690.1"/>
    </source>
</evidence>
<feature type="transmembrane region" description="Helical" evidence="12">
    <location>
        <begin position="20"/>
        <end position="40"/>
    </location>
</feature>
<keyword evidence="11" id="KW-0407">Ion channel</keyword>
<feature type="transmembrane region" description="Helical" evidence="12">
    <location>
        <begin position="157"/>
        <end position="178"/>
    </location>
</feature>
<sequence length="264" mass="29788">MNFKADSDTSIRDDQIIRFLGSLDVLINFLIFLNLIALSIETFKGVPTHVEQVLRHFEIFSIIVFSVEYITRIILSPITHPSKSKVGSYAKYIFSIFGIIDLLSIIPFYLPLVFSSVDLRFIRVLRFLRFFRIFKLGRYYKSMKLVREVLQEKKSELVVTGFLSIIIILFSAFLMYFVEGQVQPDEFSNVLDGIWWAIATLTTVGYGDVYPITGVGKFVSGIIAVTGIGLIALPTALISAGFMDKMKGEDASIINCPHCGKKVK</sequence>
<keyword evidence="15" id="KW-1185">Reference proteome</keyword>
<dbReference type="GO" id="GO:0008076">
    <property type="term" value="C:voltage-gated potassium channel complex"/>
    <property type="evidence" value="ECO:0007669"/>
    <property type="project" value="InterPro"/>
</dbReference>
<keyword evidence="10 12" id="KW-0472">Membrane</keyword>
<dbReference type="PRINTS" id="PR00169">
    <property type="entry name" value="KCHANNEL"/>
</dbReference>
<feature type="transmembrane region" description="Helical" evidence="12">
    <location>
        <begin position="52"/>
        <end position="71"/>
    </location>
</feature>
<evidence type="ECO:0000256" key="2">
    <source>
        <dbReference type="ARBA" id="ARBA00022448"/>
    </source>
</evidence>
<keyword evidence="4 12" id="KW-0812">Transmembrane</keyword>
<dbReference type="GO" id="GO:0001508">
    <property type="term" value="P:action potential"/>
    <property type="evidence" value="ECO:0007669"/>
    <property type="project" value="TreeGrafter"/>
</dbReference>
<dbReference type="SUPFAM" id="SSF81324">
    <property type="entry name" value="Voltage-gated potassium channels"/>
    <property type="match status" value="1"/>
</dbReference>
<dbReference type="PANTHER" id="PTHR11537:SF254">
    <property type="entry name" value="POTASSIUM VOLTAGE-GATED CHANNEL PROTEIN SHAB"/>
    <property type="match status" value="1"/>
</dbReference>
<dbReference type="Gene3D" id="1.20.120.350">
    <property type="entry name" value="Voltage-gated potassium channels. Chain C"/>
    <property type="match status" value="1"/>
</dbReference>
<evidence type="ECO:0000256" key="5">
    <source>
        <dbReference type="ARBA" id="ARBA00022826"/>
    </source>
</evidence>
<dbReference type="Gene3D" id="1.10.287.70">
    <property type="match status" value="1"/>
</dbReference>
<evidence type="ECO:0000256" key="7">
    <source>
        <dbReference type="ARBA" id="ARBA00022958"/>
    </source>
</evidence>